<keyword evidence="2" id="KW-1185">Reference proteome</keyword>
<accession>A0ACA9PFK3</accession>
<sequence>FMRDTTLLELSELRGIIGQAMEEILPELPASPELIPNDI</sequence>
<gene>
    <name evidence="1" type="ORF">SCALOS_LOCUS10691</name>
</gene>
<dbReference type="EMBL" id="CAJVPM010041387">
    <property type="protein sequence ID" value="CAG8706114.1"/>
    <property type="molecule type" value="Genomic_DNA"/>
</dbReference>
<reference evidence="1" key="1">
    <citation type="submission" date="2021-06" db="EMBL/GenBank/DDBJ databases">
        <authorList>
            <person name="Kallberg Y."/>
            <person name="Tangrot J."/>
            <person name="Rosling A."/>
        </authorList>
    </citation>
    <scope>NUCLEOTIDE SEQUENCE</scope>
    <source>
        <strain evidence="1">AU212A</strain>
    </source>
</reference>
<feature type="non-terminal residue" evidence="1">
    <location>
        <position position="1"/>
    </location>
</feature>
<feature type="non-terminal residue" evidence="1">
    <location>
        <position position="39"/>
    </location>
</feature>
<evidence type="ECO:0000313" key="1">
    <source>
        <dbReference type="EMBL" id="CAG8706114.1"/>
    </source>
</evidence>
<dbReference type="Proteomes" id="UP000789860">
    <property type="component" value="Unassembled WGS sequence"/>
</dbReference>
<organism evidence="1 2">
    <name type="scientific">Scutellospora calospora</name>
    <dbReference type="NCBI Taxonomy" id="85575"/>
    <lineage>
        <taxon>Eukaryota</taxon>
        <taxon>Fungi</taxon>
        <taxon>Fungi incertae sedis</taxon>
        <taxon>Mucoromycota</taxon>
        <taxon>Glomeromycotina</taxon>
        <taxon>Glomeromycetes</taxon>
        <taxon>Diversisporales</taxon>
        <taxon>Gigasporaceae</taxon>
        <taxon>Scutellospora</taxon>
    </lineage>
</organism>
<name>A0ACA9PFK3_9GLOM</name>
<proteinExistence type="predicted"/>
<evidence type="ECO:0000313" key="2">
    <source>
        <dbReference type="Proteomes" id="UP000789860"/>
    </source>
</evidence>
<comment type="caution">
    <text evidence="1">The sequence shown here is derived from an EMBL/GenBank/DDBJ whole genome shotgun (WGS) entry which is preliminary data.</text>
</comment>
<protein>
    <submittedName>
        <fullName evidence="1">1612_t:CDS:1</fullName>
    </submittedName>
</protein>